<dbReference type="GO" id="GO:0003677">
    <property type="term" value="F:DNA binding"/>
    <property type="evidence" value="ECO:0007669"/>
    <property type="project" value="UniProtKB-KW"/>
</dbReference>
<comment type="caution">
    <text evidence="2">The sequence shown here is derived from an EMBL/GenBank/DDBJ whole genome shotgun (WGS) entry which is preliminary data.</text>
</comment>
<dbReference type="RefSeq" id="WP_184577340.1">
    <property type="nucleotide sequence ID" value="NZ_JACHJT010000001.1"/>
</dbReference>
<keyword evidence="2" id="KW-0238">DNA-binding</keyword>
<accession>A0A7W7RG38</accession>
<proteinExistence type="predicted"/>
<evidence type="ECO:0000313" key="2">
    <source>
        <dbReference type="EMBL" id="MBB4931322.1"/>
    </source>
</evidence>
<gene>
    <name evidence="2" type="ORF">F4561_002142</name>
</gene>
<name>A0A7W7RG38_9ACTN</name>
<evidence type="ECO:0000259" key="1">
    <source>
        <dbReference type="Pfam" id="PF12728"/>
    </source>
</evidence>
<protein>
    <submittedName>
        <fullName evidence="2">Putative DNA-binding transcriptional regulator AlpA</fullName>
    </submittedName>
</protein>
<sequence>MPITLEQARRLPPTVGLMTAARMLGIGRTKAYQLARAGEFPCKVIRIGESYRVATADLLRVLGVDPDDG</sequence>
<dbReference type="Proteomes" id="UP000523007">
    <property type="component" value="Unassembled WGS sequence"/>
</dbReference>
<dbReference type="AlphaFoldDB" id="A0A7W7RG38"/>
<feature type="domain" description="Helix-turn-helix" evidence="1">
    <location>
        <begin position="20"/>
        <end position="61"/>
    </location>
</feature>
<reference evidence="2 3" key="1">
    <citation type="submission" date="2020-08" db="EMBL/GenBank/DDBJ databases">
        <title>Sequencing the genomes of 1000 actinobacteria strains.</title>
        <authorList>
            <person name="Klenk H.-P."/>
        </authorList>
    </citation>
    <scope>NUCLEOTIDE SEQUENCE [LARGE SCALE GENOMIC DNA]</scope>
    <source>
        <strain evidence="2 3">DSM 102030</strain>
    </source>
</reference>
<keyword evidence="3" id="KW-1185">Reference proteome</keyword>
<organism evidence="2 3">
    <name type="scientific">Lipingzhangella halophila</name>
    <dbReference type="NCBI Taxonomy" id="1783352"/>
    <lineage>
        <taxon>Bacteria</taxon>
        <taxon>Bacillati</taxon>
        <taxon>Actinomycetota</taxon>
        <taxon>Actinomycetes</taxon>
        <taxon>Streptosporangiales</taxon>
        <taxon>Nocardiopsidaceae</taxon>
        <taxon>Lipingzhangella</taxon>
    </lineage>
</organism>
<dbReference type="Pfam" id="PF12728">
    <property type="entry name" value="HTH_17"/>
    <property type="match status" value="1"/>
</dbReference>
<dbReference type="InterPro" id="IPR041657">
    <property type="entry name" value="HTH_17"/>
</dbReference>
<dbReference type="EMBL" id="JACHJT010000001">
    <property type="protein sequence ID" value="MBB4931322.1"/>
    <property type="molecule type" value="Genomic_DNA"/>
</dbReference>
<evidence type="ECO:0000313" key="3">
    <source>
        <dbReference type="Proteomes" id="UP000523007"/>
    </source>
</evidence>